<dbReference type="AlphaFoldDB" id="A0A919LFG9"/>
<dbReference type="Proteomes" id="UP000600026">
    <property type="component" value="Unassembled WGS sequence"/>
</dbReference>
<keyword evidence="3" id="KW-1185">Reference proteome</keyword>
<protein>
    <submittedName>
        <fullName evidence="2">Uncharacterized protein</fullName>
    </submittedName>
</protein>
<accession>A0A919LFG9</accession>
<name>A0A919LFG9_9ACTN</name>
<feature type="region of interest" description="Disordered" evidence="1">
    <location>
        <begin position="189"/>
        <end position="209"/>
    </location>
</feature>
<reference evidence="2" key="1">
    <citation type="submission" date="2020-09" db="EMBL/GenBank/DDBJ databases">
        <title>Whole genome shotgun sequence of Streptomyces xanthophaeus NBRC 12829.</title>
        <authorList>
            <person name="Komaki H."/>
            <person name="Tamura T."/>
        </authorList>
    </citation>
    <scope>NUCLEOTIDE SEQUENCE</scope>
    <source>
        <strain evidence="2">NBRC 12829</strain>
    </source>
</reference>
<organism evidence="2 3">
    <name type="scientific">Streptomyces xanthophaeus</name>
    <dbReference type="NCBI Taxonomy" id="67385"/>
    <lineage>
        <taxon>Bacteria</taxon>
        <taxon>Bacillati</taxon>
        <taxon>Actinomycetota</taxon>
        <taxon>Actinomycetes</taxon>
        <taxon>Kitasatosporales</taxon>
        <taxon>Streptomycetaceae</taxon>
        <taxon>Streptomyces</taxon>
    </lineage>
</organism>
<evidence type="ECO:0000256" key="1">
    <source>
        <dbReference type="SAM" id="MobiDB-lite"/>
    </source>
</evidence>
<evidence type="ECO:0000313" key="3">
    <source>
        <dbReference type="Proteomes" id="UP000600026"/>
    </source>
</evidence>
<gene>
    <name evidence="2" type="ORF">Sxan_33010</name>
</gene>
<evidence type="ECO:0000313" key="2">
    <source>
        <dbReference type="EMBL" id="GHI85937.1"/>
    </source>
</evidence>
<dbReference type="EMBL" id="BNEE01000006">
    <property type="protein sequence ID" value="GHI85937.1"/>
    <property type="molecule type" value="Genomic_DNA"/>
</dbReference>
<proteinExistence type="predicted"/>
<sequence length="209" mass="21538">MAGEQGDELCDGGVHVVAAAFDEPVRVQQERRAGKQGAPVLRAVERPERPVQQYVVFEQLGHLPVGSAEQGRRVAGVGPGQRPVGAAVDGVEAGVHQGAAGLHGQDRAGGVEGGQCGGGTVGGMVEGGLPQHAGQAPGRELELEASFAALGTARIFLQLTPWGEDDLAQLASRDLVCPARSRADLMVPAPSSLLTGPSPPTRRQTTRLL</sequence>
<comment type="caution">
    <text evidence="2">The sequence shown here is derived from an EMBL/GenBank/DDBJ whole genome shotgun (WGS) entry which is preliminary data.</text>
</comment>